<sequence length="94" mass="10616">MKPNGVKQQQRPTKSSSSSKVVFSLLNLAEEPTIPSRIQPTITLALLLPAVSYIIIVNISEPKLWGVKLRMVVEERRRRLTGMDGKEKNYVIVK</sequence>
<evidence type="ECO:0000256" key="1">
    <source>
        <dbReference type="SAM" id="Phobius"/>
    </source>
</evidence>
<feature type="transmembrane region" description="Helical" evidence="1">
    <location>
        <begin position="42"/>
        <end position="60"/>
    </location>
</feature>
<dbReference type="Proteomes" id="UP001630127">
    <property type="component" value="Unassembled WGS sequence"/>
</dbReference>
<protein>
    <recommendedName>
        <fullName evidence="4">Transmembrane protein</fullName>
    </recommendedName>
</protein>
<gene>
    <name evidence="2" type="ORF">ACH5RR_028242</name>
</gene>
<keyword evidence="3" id="KW-1185">Reference proteome</keyword>
<evidence type="ECO:0000313" key="3">
    <source>
        <dbReference type="Proteomes" id="UP001630127"/>
    </source>
</evidence>
<keyword evidence="1" id="KW-0812">Transmembrane</keyword>
<evidence type="ECO:0008006" key="4">
    <source>
        <dbReference type="Google" id="ProtNLM"/>
    </source>
</evidence>
<organism evidence="2 3">
    <name type="scientific">Cinchona calisaya</name>
    <dbReference type="NCBI Taxonomy" id="153742"/>
    <lineage>
        <taxon>Eukaryota</taxon>
        <taxon>Viridiplantae</taxon>
        <taxon>Streptophyta</taxon>
        <taxon>Embryophyta</taxon>
        <taxon>Tracheophyta</taxon>
        <taxon>Spermatophyta</taxon>
        <taxon>Magnoliopsida</taxon>
        <taxon>eudicotyledons</taxon>
        <taxon>Gunneridae</taxon>
        <taxon>Pentapetalae</taxon>
        <taxon>asterids</taxon>
        <taxon>lamiids</taxon>
        <taxon>Gentianales</taxon>
        <taxon>Rubiaceae</taxon>
        <taxon>Cinchonoideae</taxon>
        <taxon>Cinchoneae</taxon>
        <taxon>Cinchona</taxon>
    </lineage>
</organism>
<proteinExistence type="predicted"/>
<reference evidence="2 3" key="1">
    <citation type="submission" date="2024-11" db="EMBL/GenBank/DDBJ databases">
        <title>A near-complete genome assembly of Cinchona calisaya.</title>
        <authorList>
            <person name="Lian D.C."/>
            <person name="Zhao X.W."/>
            <person name="Wei L."/>
        </authorList>
    </citation>
    <scope>NUCLEOTIDE SEQUENCE [LARGE SCALE GENOMIC DNA]</scope>
    <source>
        <tissue evidence="2">Nenye</tissue>
    </source>
</reference>
<comment type="caution">
    <text evidence="2">The sequence shown here is derived from an EMBL/GenBank/DDBJ whole genome shotgun (WGS) entry which is preliminary data.</text>
</comment>
<dbReference type="AlphaFoldDB" id="A0ABD2YQE7"/>
<dbReference type="EMBL" id="JBJUIK010000012">
    <property type="protein sequence ID" value="KAL3508841.1"/>
    <property type="molecule type" value="Genomic_DNA"/>
</dbReference>
<accession>A0ABD2YQE7</accession>
<keyword evidence="1" id="KW-0472">Membrane</keyword>
<evidence type="ECO:0000313" key="2">
    <source>
        <dbReference type="EMBL" id="KAL3508841.1"/>
    </source>
</evidence>
<keyword evidence="1" id="KW-1133">Transmembrane helix</keyword>
<name>A0ABD2YQE7_9GENT</name>